<dbReference type="Gene3D" id="2.170.15.10">
    <property type="entry name" value="Proaerolysin, chain A, domain 3"/>
    <property type="match status" value="2"/>
</dbReference>
<protein>
    <submittedName>
        <fullName evidence="1">Uncharacterized protein</fullName>
    </submittedName>
</protein>
<proteinExistence type="predicted"/>
<name>A0A8X8Z2E4_SALSN</name>
<evidence type="ECO:0000313" key="2">
    <source>
        <dbReference type="Proteomes" id="UP000298416"/>
    </source>
</evidence>
<dbReference type="PANTHER" id="PTHR39244:SF5">
    <property type="entry name" value="NATTERIN-3-LIKE"/>
    <property type="match status" value="1"/>
</dbReference>
<dbReference type="EMBL" id="PNBA02000020">
    <property type="protein sequence ID" value="KAG6388724.1"/>
    <property type="molecule type" value="Genomic_DNA"/>
</dbReference>
<dbReference type="InterPro" id="IPR053237">
    <property type="entry name" value="Natterin_C"/>
</dbReference>
<comment type="caution">
    <text evidence="1">The sequence shown here is derived from an EMBL/GenBank/DDBJ whole genome shotgun (WGS) entry which is preliminary data.</text>
</comment>
<dbReference type="SUPFAM" id="SSF56973">
    <property type="entry name" value="Aerolisin/ETX pore-forming domain"/>
    <property type="match status" value="1"/>
</dbReference>
<accession>A0A8X8Z2E4</accession>
<dbReference type="Proteomes" id="UP000298416">
    <property type="component" value="Unassembled WGS sequence"/>
</dbReference>
<dbReference type="PANTHER" id="PTHR39244">
    <property type="entry name" value="NATTERIN-4"/>
    <property type="match status" value="1"/>
</dbReference>
<reference evidence="1" key="2">
    <citation type="submission" date="2020-08" db="EMBL/GenBank/DDBJ databases">
        <title>Plant Genome Project.</title>
        <authorList>
            <person name="Zhang R.-G."/>
        </authorList>
    </citation>
    <scope>NUCLEOTIDE SEQUENCE</scope>
    <source>
        <strain evidence="1">Huo1</strain>
        <tissue evidence="1">Leaf</tissue>
    </source>
</reference>
<sequence>MTAGIPGIGEAGIEVSAEISTETEWNDTTTKEIEVLATGTVLVPAKSSAVVHYVGTRGTCDVPFSYTQRDRSSTDGKITQTEQIDGVFTGVNNYGFKFTVEKYQPLPDQGVRIKELVSSRKIYEVRYRMQDARIFGETPYVGGTTSVINESDEAGSIAVTLTYTNVKSRSFSLSTSVAAGQEDRSSTSGEIIYTDQIDGVFTGVNAYNFQFIVERYQPLD</sequence>
<reference evidence="1" key="1">
    <citation type="submission" date="2018-01" db="EMBL/GenBank/DDBJ databases">
        <authorList>
            <person name="Mao J.F."/>
        </authorList>
    </citation>
    <scope>NUCLEOTIDE SEQUENCE</scope>
    <source>
        <strain evidence="1">Huo1</strain>
        <tissue evidence="1">Leaf</tissue>
    </source>
</reference>
<evidence type="ECO:0000313" key="1">
    <source>
        <dbReference type="EMBL" id="KAG6388724.1"/>
    </source>
</evidence>
<gene>
    <name evidence="1" type="ORF">SASPL_150156</name>
</gene>
<keyword evidence="2" id="KW-1185">Reference proteome</keyword>
<organism evidence="1">
    <name type="scientific">Salvia splendens</name>
    <name type="common">Scarlet sage</name>
    <dbReference type="NCBI Taxonomy" id="180675"/>
    <lineage>
        <taxon>Eukaryota</taxon>
        <taxon>Viridiplantae</taxon>
        <taxon>Streptophyta</taxon>
        <taxon>Embryophyta</taxon>
        <taxon>Tracheophyta</taxon>
        <taxon>Spermatophyta</taxon>
        <taxon>Magnoliopsida</taxon>
        <taxon>eudicotyledons</taxon>
        <taxon>Gunneridae</taxon>
        <taxon>Pentapetalae</taxon>
        <taxon>asterids</taxon>
        <taxon>lamiids</taxon>
        <taxon>Lamiales</taxon>
        <taxon>Lamiaceae</taxon>
        <taxon>Nepetoideae</taxon>
        <taxon>Mentheae</taxon>
        <taxon>Salviinae</taxon>
        <taxon>Salvia</taxon>
        <taxon>Salvia subgen. Calosphace</taxon>
        <taxon>core Calosphace</taxon>
    </lineage>
</organism>
<dbReference type="AlphaFoldDB" id="A0A8X8Z2E4"/>